<gene>
    <name evidence="1" type="ORF">FQN60_011447</name>
</gene>
<proteinExistence type="predicted"/>
<comment type="caution">
    <text evidence="1">The sequence shown here is derived from an EMBL/GenBank/DDBJ whole genome shotgun (WGS) entry which is preliminary data.</text>
</comment>
<sequence>MQPTWSVQKYRCSVLRDMARNGQEISEDRFSKVLWTDEMRVTLDGPDGGPVAGSLMGTELHFESDASRGSGVLVWAAL</sequence>
<evidence type="ECO:0000313" key="1">
    <source>
        <dbReference type="EMBL" id="KAA8596156.1"/>
    </source>
</evidence>
<dbReference type="Proteomes" id="UP000327493">
    <property type="component" value="Chromosome 1"/>
</dbReference>
<keyword evidence="2" id="KW-1185">Reference proteome</keyword>
<accession>A0A5J5DS39</accession>
<dbReference type="AlphaFoldDB" id="A0A5J5DS39"/>
<name>A0A5J5DS39_9PERO</name>
<organism evidence="1 2">
    <name type="scientific">Etheostoma spectabile</name>
    <name type="common">orangethroat darter</name>
    <dbReference type="NCBI Taxonomy" id="54343"/>
    <lineage>
        <taxon>Eukaryota</taxon>
        <taxon>Metazoa</taxon>
        <taxon>Chordata</taxon>
        <taxon>Craniata</taxon>
        <taxon>Vertebrata</taxon>
        <taxon>Euteleostomi</taxon>
        <taxon>Actinopterygii</taxon>
        <taxon>Neopterygii</taxon>
        <taxon>Teleostei</taxon>
        <taxon>Neoteleostei</taxon>
        <taxon>Acanthomorphata</taxon>
        <taxon>Eupercaria</taxon>
        <taxon>Perciformes</taxon>
        <taxon>Percoidei</taxon>
        <taxon>Percidae</taxon>
        <taxon>Etheostomatinae</taxon>
        <taxon>Etheostoma</taxon>
    </lineage>
</organism>
<protein>
    <submittedName>
        <fullName evidence="1">Uncharacterized protein</fullName>
    </submittedName>
</protein>
<dbReference type="EMBL" id="VOFY01000001">
    <property type="protein sequence ID" value="KAA8596156.1"/>
    <property type="molecule type" value="Genomic_DNA"/>
</dbReference>
<reference evidence="1 2" key="1">
    <citation type="submission" date="2019-08" db="EMBL/GenBank/DDBJ databases">
        <title>A chromosome-level genome assembly, high-density linkage maps, and genome scans reveal the genomic architecture of hybrid incompatibilities underlying speciation via character displacement in darters (Percidae: Etheostominae).</title>
        <authorList>
            <person name="Moran R.L."/>
            <person name="Catchen J.M."/>
            <person name="Fuller R.C."/>
        </authorList>
    </citation>
    <scope>NUCLEOTIDE SEQUENCE [LARGE SCALE GENOMIC DNA]</scope>
    <source>
        <strain evidence="1">EspeVRDwgs_2016</strain>
        <tissue evidence="1">Muscle</tissue>
    </source>
</reference>
<evidence type="ECO:0000313" key="2">
    <source>
        <dbReference type="Proteomes" id="UP000327493"/>
    </source>
</evidence>